<name>A0A6C0PAY6_9BACL</name>
<keyword evidence="1" id="KW-0472">Membrane</keyword>
<sequence>MKIRVVNVKRFAIACVTVGVVLGSAITLLVSNHHDTHYTYKNVVASKGDTLWTLVRQYNPDYSGDVRVLVHMASKHNGSSSIDAATVVSIPVQEGN</sequence>
<evidence type="ECO:0000313" key="2">
    <source>
        <dbReference type="EMBL" id="QHW35697.1"/>
    </source>
</evidence>
<dbReference type="Proteomes" id="UP000479114">
    <property type="component" value="Plasmid unnamed2"/>
</dbReference>
<keyword evidence="3" id="KW-1185">Reference proteome</keyword>
<evidence type="ECO:0000256" key="1">
    <source>
        <dbReference type="SAM" id="Phobius"/>
    </source>
</evidence>
<dbReference type="EMBL" id="CP048288">
    <property type="protein sequence ID" value="QHW35697.1"/>
    <property type="molecule type" value="Genomic_DNA"/>
</dbReference>
<gene>
    <name evidence="2" type="ORF">GZH47_32920</name>
</gene>
<evidence type="ECO:0008006" key="4">
    <source>
        <dbReference type="Google" id="ProtNLM"/>
    </source>
</evidence>
<organism evidence="2 3">
    <name type="scientific">Paenibacillus rhizovicinus</name>
    <dbReference type="NCBI Taxonomy" id="2704463"/>
    <lineage>
        <taxon>Bacteria</taxon>
        <taxon>Bacillati</taxon>
        <taxon>Bacillota</taxon>
        <taxon>Bacilli</taxon>
        <taxon>Bacillales</taxon>
        <taxon>Paenibacillaceae</taxon>
        <taxon>Paenibacillus</taxon>
    </lineage>
</organism>
<protein>
    <recommendedName>
        <fullName evidence="4">LysM peptidoglycan-binding domain-containing protein</fullName>
    </recommendedName>
</protein>
<keyword evidence="2" id="KW-0614">Plasmid</keyword>
<dbReference type="KEGG" id="prz:GZH47_32920"/>
<proteinExistence type="predicted"/>
<dbReference type="RefSeq" id="WP_162645831.1">
    <property type="nucleotide sequence ID" value="NZ_CP048288.1"/>
</dbReference>
<keyword evidence="1" id="KW-1133">Transmembrane helix</keyword>
<evidence type="ECO:0000313" key="3">
    <source>
        <dbReference type="Proteomes" id="UP000479114"/>
    </source>
</evidence>
<reference evidence="2 3" key="1">
    <citation type="submission" date="2020-02" db="EMBL/GenBank/DDBJ databases">
        <title>Paenibacillus sp. nov., isolated from rhizosphere soil of tomato.</title>
        <authorList>
            <person name="Weon H.-Y."/>
            <person name="Lee S.A."/>
        </authorList>
    </citation>
    <scope>NUCLEOTIDE SEQUENCE [LARGE SCALE GENOMIC DNA]</scope>
    <source>
        <strain evidence="2 3">14171R-81</strain>
        <plasmid evidence="2 3">unnamed2</plasmid>
    </source>
</reference>
<accession>A0A6C0PAY6</accession>
<dbReference type="AlphaFoldDB" id="A0A6C0PAY6"/>
<keyword evidence="1" id="KW-0812">Transmembrane</keyword>
<geneLocation type="plasmid" evidence="2 3">
    <name>unnamed2</name>
</geneLocation>
<feature type="transmembrane region" description="Helical" evidence="1">
    <location>
        <begin position="12"/>
        <end position="31"/>
    </location>
</feature>